<feature type="domain" description="AAA" evidence="3">
    <location>
        <begin position="27"/>
        <end position="180"/>
    </location>
</feature>
<dbReference type="InterPro" id="IPR033875">
    <property type="entry name" value="FlhG"/>
</dbReference>
<keyword evidence="5" id="KW-1185">Reference proteome</keyword>
<dbReference type="Proteomes" id="UP000664417">
    <property type="component" value="Unassembled WGS sequence"/>
</dbReference>
<evidence type="ECO:0000313" key="5">
    <source>
        <dbReference type="Proteomes" id="UP000664417"/>
    </source>
</evidence>
<dbReference type="InterPro" id="IPR025501">
    <property type="entry name" value="MinD_FleN"/>
</dbReference>
<dbReference type="GO" id="GO:0009898">
    <property type="term" value="C:cytoplasmic side of plasma membrane"/>
    <property type="evidence" value="ECO:0007669"/>
    <property type="project" value="TreeGrafter"/>
</dbReference>
<keyword evidence="1" id="KW-0547">Nucleotide-binding</keyword>
<dbReference type="CDD" id="cd02038">
    <property type="entry name" value="FlhG-like"/>
    <property type="match status" value="1"/>
</dbReference>
<dbReference type="AlphaFoldDB" id="A0A8J7QER7"/>
<dbReference type="Gene3D" id="3.40.50.300">
    <property type="entry name" value="P-loop containing nucleotide triphosphate hydrolases"/>
    <property type="match status" value="1"/>
</dbReference>
<dbReference type="InterPro" id="IPR025669">
    <property type="entry name" value="AAA_dom"/>
</dbReference>
<dbReference type="EMBL" id="JAFREP010000046">
    <property type="protein sequence ID" value="MBO1322929.1"/>
    <property type="molecule type" value="Genomic_DNA"/>
</dbReference>
<evidence type="ECO:0000256" key="2">
    <source>
        <dbReference type="ARBA" id="ARBA00022840"/>
    </source>
</evidence>
<accession>A0A8J7QER7</accession>
<dbReference type="GO" id="GO:0051782">
    <property type="term" value="P:negative regulation of cell division"/>
    <property type="evidence" value="ECO:0007669"/>
    <property type="project" value="TreeGrafter"/>
</dbReference>
<dbReference type="SUPFAM" id="SSF52540">
    <property type="entry name" value="P-loop containing nucleoside triphosphate hydrolases"/>
    <property type="match status" value="1"/>
</dbReference>
<comment type="caution">
    <text evidence="4">The sequence shown here is derived from an EMBL/GenBank/DDBJ whole genome shotgun (WGS) entry which is preliminary data.</text>
</comment>
<gene>
    <name evidence="4" type="ORF">J3U88_30975</name>
</gene>
<evidence type="ECO:0000259" key="3">
    <source>
        <dbReference type="Pfam" id="PF13614"/>
    </source>
</evidence>
<sequence>MDQAETLRRLAAQKPKVAEPKADQDIRIIAVTSGKGGVGKSNVTLNTAIALAKRGHATLILDADMGTANIDILLGMDPRLNLGHVIEGKASLFEILVKISDNLYLLPGASGIMDPGYLGIQNLEQLRKDIGQLESMFQYVFIDTAAGVNQMVIQALKGSDRVLLICNDEPTSIVDAYALVKVLYKQDPEAFIQLVVNDVAGEEEAEDVYGKLRAAIQHFLKRDLDYLNHIAHDDVIARGVILQKPFMFTAAESPARGHVEALAEKLESTLADRGGKGLLQLFQRLIQP</sequence>
<dbReference type="GO" id="GO:0005524">
    <property type="term" value="F:ATP binding"/>
    <property type="evidence" value="ECO:0007669"/>
    <property type="project" value="UniProtKB-KW"/>
</dbReference>
<dbReference type="RefSeq" id="WP_207862901.1">
    <property type="nucleotide sequence ID" value="NZ_JAFREP010000046.1"/>
</dbReference>
<reference evidence="4" key="1">
    <citation type="submission" date="2021-03" db="EMBL/GenBank/DDBJ databases">
        <authorList>
            <person name="Wang G."/>
        </authorList>
    </citation>
    <scope>NUCLEOTIDE SEQUENCE</scope>
    <source>
        <strain evidence="4">KCTC 12899</strain>
    </source>
</reference>
<evidence type="ECO:0000256" key="1">
    <source>
        <dbReference type="ARBA" id="ARBA00022741"/>
    </source>
</evidence>
<dbReference type="GO" id="GO:0005829">
    <property type="term" value="C:cytosol"/>
    <property type="evidence" value="ECO:0007669"/>
    <property type="project" value="TreeGrafter"/>
</dbReference>
<organism evidence="4 5">
    <name type="scientific">Acanthopleuribacter pedis</name>
    <dbReference type="NCBI Taxonomy" id="442870"/>
    <lineage>
        <taxon>Bacteria</taxon>
        <taxon>Pseudomonadati</taxon>
        <taxon>Acidobacteriota</taxon>
        <taxon>Holophagae</taxon>
        <taxon>Acanthopleuribacterales</taxon>
        <taxon>Acanthopleuribacteraceae</taxon>
        <taxon>Acanthopleuribacter</taxon>
    </lineage>
</organism>
<dbReference type="PANTHER" id="PTHR43384:SF4">
    <property type="entry name" value="CELLULOSE BIOSYNTHESIS PROTEIN BCSQ-RELATED"/>
    <property type="match status" value="1"/>
</dbReference>
<dbReference type="PANTHER" id="PTHR43384">
    <property type="entry name" value="SEPTUM SITE-DETERMINING PROTEIN MIND HOMOLOG, CHLOROPLASTIC-RELATED"/>
    <property type="match status" value="1"/>
</dbReference>
<dbReference type="PIRSF" id="PIRSF003092">
    <property type="entry name" value="MinD"/>
    <property type="match status" value="1"/>
</dbReference>
<keyword evidence="2" id="KW-0067">ATP-binding</keyword>
<dbReference type="InterPro" id="IPR050625">
    <property type="entry name" value="ParA/MinD_ATPase"/>
</dbReference>
<dbReference type="Pfam" id="PF13614">
    <property type="entry name" value="AAA_31"/>
    <property type="match status" value="1"/>
</dbReference>
<evidence type="ECO:0000313" key="4">
    <source>
        <dbReference type="EMBL" id="MBO1322929.1"/>
    </source>
</evidence>
<dbReference type="InterPro" id="IPR027417">
    <property type="entry name" value="P-loop_NTPase"/>
</dbReference>
<dbReference type="GO" id="GO:0016887">
    <property type="term" value="F:ATP hydrolysis activity"/>
    <property type="evidence" value="ECO:0007669"/>
    <property type="project" value="TreeGrafter"/>
</dbReference>
<proteinExistence type="predicted"/>
<protein>
    <submittedName>
        <fullName evidence="4">MinD/ParA family protein</fullName>
    </submittedName>
</protein>
<name>A0A8J7QER7_9BACT</name>